<protein>
    <submittedName>
        <fullName evidence="1">T9SS type B sorting domain-containing protein</fullName>
    </submittedName>
</protein>
<dbReference type="Pfam" id="PF13585">
    <property type="entry name" value="CHU_C"/>
    <property type="match status" value="1"/>
</dbReference>
<evidence type="ECO:0000313" key="1">
    <source>
        <dbReference type="EMBL" id="MEE1975209.1"/>
    </source>
</evidence>
<organism evidence="1 2">
    <name type="scientific">Maribacter cobaltidurans</name>
    <dbReference type="NCBI Taxonomy" id="1178778"/>
    <lineage>
        <taxon>Bacteria</taxon>
        <taxon>Pseudomonadati</taxon>
        <taxon>Bacteroidota</taxon>
        <taxon>Flavobacteriia</taxon>
        <taxon>Flavobacteriales</taxon>
        <taxon>Flavobacteriaceae</taxon>
        <taxon>Maribacter</taxon>
    </lineage>
</organism>
<proteinExistence type="predicted"/>
<gene>
    <name evidence="1" type="ORF">V1I91_03970</name>
</gene>
<dbReference type="RefSeq" id="WP_272650037.1">
    <property type="nucleotide sequence ID" value="NZ_JAZDDG010000002.1"/>
</dbReference>
<comment type="caution">
    <text evidence="1">The sequence shown here is derived from an EMBL/GenBank/DDBJ whole genome shotgun (WGS) entry which is preliminary data.</text>
</comment>
<dbReference type="InterPro" id="IPR025667">
    <property type="entry name" value="SprB_repeat"/>
</dbReference>
<dbReference type="InterPro" id="IPR026341">
    <property type="entry name" value="T9SS_type_B"/>
</dbReference>
<accession>A0ABU7IQR0</accession>
<keyword evidence="2" id="KW-1185">Reference proteome</keyword>
<evidence type="ECO:0000313" key="2">
    <source>
        <dbReference type="Proteomes" id="UP001356308"/>
    </source>
</evidence>
<dbReference type="Pfam" id="PF13573">
    <property type="entry name" value="SprB"/>
    <property type="match status" value="7"/>
</dbReference>
<name>A0ABU7IQR0_9FLAO</name>
<sequence>MKLPVSRITVLITLLFSISYFSGSAQEYVPFTPRLDGGNIEVRGDIIFVGNNILNRATESNPAQANNPYNGSNNNNSLWMEYIDIDSDPSTFSSSSAELNLTDPDCSQIRYAGLYWAGTYPNERSTDGGAQFNGTPRIEEWNEIKFQIPGGGYVDLVADNNPDPLGQEDDIIIDGYQPGNPGVFVKDAPVICYKNITDLVRTNANPNGAYTAANIRATRGRRNGSSSAGWVMVIIYENPNESGKFISTFDGYASLSGSVGNVDIGVNGFRTLPAPFPVNARIGVGALEGDRGITNDRFFIEGNTSGSGFTNLTTGLNPTNNFFNSTISTNGAEVPTRTPYGTNTLGTDLDLFELNNQFNNVLPNDETGATLRFTSTGDGYGPFLATFAVEIIEPNIVLEKRVNTPGGVDITGQGVNLGQVLDYVLSFENIGNDDADSYTIRDVLPVNVSPPDGRSDFIPSDFVLPPGVTYVYTPATREVVFTIPNNLVLEDAPEYSIRMRVKVAENCFDFIDACSDLIQNLAYSTYRGVQNSAQITDDPSVTDFSACGFTIPGATNFLLDDLSDCNFQRTVELCGSSAVLNAGDGFDDYVWVRDDNGNNLFDATDTVISDGDPDNDPSTIVVTQVGTYIVDKIVADPCKGFKEIITVTPYGAGLIPNPIIELFNNVNTDADPYNDIAGEIVQCSVDNDMLPKLFLCGSADTKQLQVNIVDAQTIAWEQLDEGSCSSSGDDCANKALTCTWSQVGTGNNYIVNSEGQYRLTVTYQNGCTSRFYFNVFQNNLDIQYNKEDIICATPGNISITNLGNGYGYQLVNADTDTVVIPFSANNGPSFDFNPGENGSYIVEVTQLDLNGDPINNACIFSTPVIGVLDRNVTYDVTGTDVTCTTQGSINIEINNAEPNYEYELRLDDGSNGGQGTLIDDETAQTSNDFTFSGLNAGDYIVIARTQDGCSHTEQVTITDTNDLELEARVSQHITCREGNIIMSSDGGKTPHTYAIWSFVDDSGTTVTSYPTPQDIPSSEFQTSQIFDILDPGDYTFVVVDRNNCFAYSNTVTIEFRPAAEFSANTVADVLCFGESTGSISVNLTDSNGYQLTYYLVDIGAQDPNDFDFNAYDLNNALATNASGYFPNLPAGNYTIIVDQRKGSASCRYPLFSEVNTPSSALDATSVLIQDYTCVDDAIIEAQNVTGGTAPYSYSIDGVTFIPDSTPNAHRFENITPGNYTLTVRDANGCLVATDPILIEDTNSPTDINVVESQITCPAQTVNLQVTAVDGTAPFIFEIIAPSSIAPDATSGNTADFNNLAPDTYTIRVTDVDGCSYEENYTVAPISPITMSASTMQAVSCFGFADGTVQFNINYQVGQNFTYTVTGPSGTVSTGGVQGTINLPNLEAGDYTLDIIDTDTNCNYSTTYTLEGPPSALAVMPPSVTQPTCLNDGSVIVTASGGWGSYVYTLVNPDSSTFGTNTNGSFNGLTQGGTYTGTVTDANNCVVPFTFDLNAATIPVLLLTPNNVCYDDAVGLTITANVTSGGDGNFEYNINGGAYSASNTFSGLAPGTYTVNVRDGNSCTDTQTLTVNPELSVISSAGNITACATDTDIDITAAGGDGNYVYAVVGDGVAPTSGDFSAANPVTVSAAGDYDVYVRDNNGNAGYCEASYDITILQDAPLAISVSNTPILCSGENQAAITIVATGGEAPYTYSINNGSTYQTENTFNNQGAGTYSIRVRDANNCDVTQTYSITEPFTLSASAAVTQLVECNPSDGAEVRITNAQGGTAPYTYSFDGGSNYTSNAIGYLLSGTHTVYIQDANGCTFPMNVTIEQAPTPPNVTLTPTVDYSCDGTGVVTISPDDASLDYTYSLNGTPNSPADSNVFTDVPVGTHTISVDYISNTPPARSVLMLEDFGTGSNVSIPQIDTTYYCYESQDASLGTCSDANFNINDLQYSVTSTIVAPFGTWVSPIDNSGDPNGRYLAVNVGDPGVNTIVYSKTDIEIIPNRDVEVELDVINLVSQGSGLIRPNILVEIVDPFGNVIDSGTTGLIDENTGPNDWQNINIPPLNPGANSTIDIIIRTIATGTNGNDVAIDNIQAFQSPEQCSQTVTIDVTVEDGNAFEASIVSSADVACNGDNTGSITFDVDNFGTGGFEYSLDNFTTVLGSSTTSPQTISGLSSGNYTVYIRDVDNPIAGCTVTLNHTINEPAPVVASASITEQFLCTNTGATITASATGGTPTYEYQLEDTLGGVITAYQSGTTFASVPAGDYLVRARDINGCFDVIDTPITIVAPVTPTFTLTPTACYTGNNDGSIQVDVTDGNGLYQFSINSGPWLTPSPNTATTYTFSNLGNGMYTIDVRDSYGCPAVQQSLTLDPLLSAIVDVTDVSNCADGSISVTASGGDGNYAYAFVPTTTSPTGLFGPSNTFTVTPGNAGTYDVYVRDNAGGTPFCEYMETVTVNPAVALTFTPTPTDPLCHDGMGTIEVNVTSGDNPFTLQIIDLDNGGASDQTLTNILNPTTTFYNLAPGNYTINVTDSNGCTVSQTPITINNPDELVADITAILPSACASVDPNDYGFQFINYPTTLGTIEFSADGGTTWVADNSVPGTSDIITGYVSGENVYPSLRTVDAFGNTICLTDLPRYTIPYPLDDLDITVTTVVVNCDELQVTVQGTEGVAPYEYAYTDDPANFDPATTTWNLGGSVDNGGNPVTAGHGMFQWTGLIPGRTYVFYVRDASGCIRQSNVNVNDITTDPLEIVSTYEPSCSGANDGTITYTITDTDGNIEPSMHWEFYDITGGLVQSSGGNVPFSTSVTVTGVAPGEYYIVVTEVDAGGVDNCVSGSENLIIDELDPITATLNKLSDISCNAPGLIAIENIQGGGGDYTYTVTGPAPFVTITGTPDNPVEIPVNSVAGSYNVTITDQYGCFTNLGTVVLDLTPNPTIDSMVVDNCASPTSLTINASSTAPQILYSIDGGTTYVDNGGVFNNVAPGSYNVAIIDSNGCMDTDTIEVYPVLEADVSLTKLLDCSVSPDAEITIDVNFGSGNYDYEISNGLGSVLARTNLPSNPYVFSTTVPEDYTITIFDNGTSTPECSRVFTVTVPPAVLPVLSITSYTDVTCNGADDGIIRVSATDGGISPYSFEIISGPGSGASFPIAPTSNTATTATFEGLEGLVAPGITYTIRATAANGCTTDITQVITQPEPIANVNASVMEFVCTVGNNENNATITIDGAAITGGSGNYVRYEFVEEDDPNTVPVESPAVVQTGTNPVYTETNTAGGSYTINVYDSNGCLGSTTAVIAPFDELTSATASITNTVTCNPGNDGELTMNVVSSLGDPSRFEYSIDNGSNYQASNIFGGLSAGPYTILARHIDTGCIISASETLLEPNTFTINVTKTSDVVCFGTATGAVNFELVDATYPGGFTWTIYDTNGTLVDTLDDTVVTSNTEATNGPTADINLPAGSYYVSISQDNNPFCVNTEAFTIAGPPAAITGAVNTTDITCVPSNDGTIEIIDVAGGWGGYTYYIGVAAPSAPTDYLASPSLGGLSAGTYQAWVRDAQGCEQLIDDTIVLDDPTPINASLQINQENCTNLEGEIEVVGVTGGQGSNYTYQLRLNGSNFRAPQNTPVFSGLGAGSYEVQVTDQWGCSFITPAELLYEEMNLTATVVKAIDCTVNPEGEITVNVMGSSTNLEFVMTTPLGNVVTQASGVFVNLTEIGTYDFVVRDLDTTNPVCEKTISQELVAPITPVLLNATIINVSCNGGSDGSLTAILDPTTDGNPDYQYELIGVSAGAPSRPLQSNPLFNNLPAGEYQVRVVSGLGCEDIKPETITEPEPLVISATATTFDCAADNSINTATITVNVEDGAATPGIPSGTGPYLYSLDNVNYQSGNTFSVADNGLVQTITVYARDTNGCPATDTVSIQPINRFTATIATNVDISCTNSESVTITVSDNGLAHNYTYELLPIGNTNAVQTGITATTATFDLIATGSYTFRVTDTDTGCYYDTPAYNVEPFDFIGATATAVTPVTCFGDTNGELEINITVYTGNYDYQIFDAAGNPIGGVVSTDTSVNPRVVGGLSGGNYFVSITETDVPFCSEDTNIVTIASPDTALTAIVNPLLEATCTNDQGEILIDPIGGYAPYDITMTNTTTGQTYLATGVQAITFSGLSAGNFDISVTDQAGCPYTDTEVLNPATPITANATPLVTNLACYGDMGATVSAIVTGGGSGSYEYQLNYYDDAGTIIEFSTASQLSPDFNDLGAGIYSITVIDGWNCDVTTNTVEIIEPTPVSAQLIRTDPLTCATGVEFELTATGGSGTYEYSVDGITYIPMTSNPMGLPATGTLGAGTYQYFVRDAVNGCEAVQSNAITEDMIDPLELLIDSSAAYINCTGESTAVIYAEAYGGLGNYQFELFTDASLSIASRIAGPTSIGEFRNLTAGTYYVSVTSEDCTTLPEEVIIVEPAPLSYTDDVVNVTCEGEGNGSITVTLSGGAGGYQYAISPNLNQFDTVNTFTDLEPGDYIVIAQDQNGCFEYLEYTITEPSMLMVDATTTPEICVGSEDGTISLNISGGTAPYSSALNSNNDADFVQDRVDFMDMASGNYLIFVRDANGCETNVVVEIVPGVNLNATVEPIYECTGNVPNNYVNITLEDESVIGDVLYALDSVDPSAFQLNPDFTNIAPGDHYITIAHANGCIQTADFTIENFEPLTLVLEQQSLNEITAIADGGRPEYTYYFDGVDNGNDNTFYITRTDTYEVRVVDENGCEMIGTIFMEFIDIEIPNFFTPDGDGENDYWIPRNIEQFPEILIKIYDRYGRVVSREAHDAQGWNGKYEGKELPTGDYWYVIQLNGEEDSREFVGHFTLYR</sequence>
<dbReference type="EMBL" id="JAZDDG010000002">
    <property type="protein sequence ID" value="MEE1975209.1"/>
    <property type="molecule type" value="Genomic_DNA"/>
</dbReference>
<dbReference type="NCBIfam" id="TIGR04131">
    <property type="entry name" value="Bac_Flav_CTERM"/>
    <property type="match status" value="1"/>
</dbReference>
<dbReference type="Proteomes" id="UP001356308">
    <property type="component" value="Unassembled WGS sequence"/>
</dbReference>
<reference evidence="1 2" key="1">
    <citation type="submission" date="2024-01" db="EMBL/GenBank/DDBJ databases">
        <title>Maribacter spp. originated from different algae showed divergent polysaccharides utilization ability.</title>
        <authorList>
            <person name="Wang H."/>
            <person name="Wu Y."/>
        </authorList>
    </citation>
    <scope>NUCLEOTIDE SEQUENCE [LARGE SCALE GENOMIC DNA]</scope>
    <source>
        <strain evidence="1 2">PR1</strain>
    </source>
</reference>